<dbReference type="Proteomes" id="UP000568839">
    <property type="component" value="Unassembled WGS sequence"/>
</dbReference>
<reference evidence="3 4" key="1">
    <citation type="submission" date="2020-08" db="EMBL/GenBank/DDBJ databases">
        <title>Genomic Encyclopedia of Type Strains, Phase IV (KMG-IV): sequencing the most valuable type-strain genomes for metagenomic binning, comparative biology and taxonomic classification.</title>
        <authorList>
            <person name="Goeker M."/>
        </authorList>
    </citation>
    <scope>NUCLEOTIDE SEQUENCE [LARGE SCALE GENOMIC DNA]</scope>
    <source>
        <strain evidence="3 4">DSM 21769</strain>
    </source>
</reference>
<gene>
    <name evidence="3" type="ORF">HNR44_001322</name>
</gene>
<organism evidence="3 4">
    <name type="scientific">Geomicrobium halophilum</name>
    <dbReference type="NCBI Taxonomy" id="549000"/>
    <lineage>
        <taxon>Bacteria</taxon>
        <taxon>Bacillati</taxon>
        <taxon>Bacillota</taxon>
        <taxon>Bacilli</taxon>
        <taxon>Bacillales</taxon>
        <taxon>Geomicrobium</taxon>
    </lineage>
</organism>
<keyword evidence="4" id="KW-1185">Reference proteome</keyword>
<keyword evidence="2" id="KW-0812">Transmembrane</keyword>
<evidence type="ECO:0000313" key="4">
    <source>
        <dbReference type="Proteomes" id="UP000568839"/>
    </source>
</evidence>
<sequence>MKHPMQFIGQILLMAINVYTIAVFIYVLSSWIPNLRESNFGQTLGKIVEPYLEPFRKIIPPIGGMIDISPIVALIALQFASRGVLAIFGG</sequence>
<dbReference type="Pfam" id="PF02325">
    <property type="entry name" value="CCB3_YggT"/>
    <property type="match status" value="1"/>
</dbReference>
<dbReference type="GO" id="GO:0016020">
    <property type="term" value="C:membrane"/>
    <property type="evidence" value="ECO:0007669"/>
    <property type="project" value="InterPro"/>
</dbReference>
<evidence type="ECO:0000256" key="1">
    <source>
        <dbReference type="ARBA" id="ARBA00010894"/>
    </source>
</evidence>
<dbReference type="InterPro" id="IPR003425">
    <property type="entry name" value="CCB3/YggT"/>
</dbReference>
<keyword evidence="2" id="KW-0472">Membrane</keyword>
<dbReference type="PANTHER" id="PTHR33219">
    <property type="entry name" value="YLMG HOMOLOG PROTEIN 2, CHLOROPLASTIC"/>
    <property type="match status" value="1"/>
</dbReference>
<proteinExistence type="inferred from homology"/>
<name>A0A841PXW0_9BACL</name>
<feature type="transmembrane region" description="Helical" evidence="2">
    <location>
        <begin position="12"/>
        <end position="32"/>
    </location>
</feature>
<dbReference type="PANTHER" id="PTHR33219:SF14">
    <property type="entry name" value="PROTEIN COFACTOR ASSEMBLY OF COMPLEX C SUBUNIT B CCB3, CHLOROPLASTIC-RELATED"/>
    <property type="match status" value="1"/>
</dbReference>
<dbReference type="AlphaFoldDB" id="A0A841PXW0"/>
<feature type="transmembrane region" description="Helical" evidence="2">
    <location>
        <begin position="58"/>
        <end position="77"/>
    </location>
</feature>
<keyword evidence="2" id="KW-1133">Transmembrane helix</keyword>
<comment type="caution">
    <text evidence="3">The sequence shown here is derived from an EMBL/GenBank/DDBJ whole genome shotgun (WGS) entry which is preliminary data.</text>
</comment>
<protein>
    <submittedName>
        <fullName evidence="3">YggT family protein</fullName>
    </submittedName>
</protein>
<evidence type="ECO:0000256" key="2">
    <source>
        <dbReference type="SAM" id="Phobius"/>
    </source>
</evidence>
<dbReference type="EMBL" id="JACHHJ010000001">
    <property type="protein sequence ID" value="MBB6449373.1"/>
    <property type="molecule type" value="Genomic_DNA"/>
</dbReference>
<accession>A0A841PXW0</accession>
<evidence type="ECO:0000313" key="3">
    <source>
        <dbReference type="EMBL" id="MBB6449373.1"/>
    </source>
</evidence>
<comment type="similarity">
    <text evidence="1">Belongs to the YggT family.</text>
</comment>